<evidence type="ECO:0000256" key="2">
    <source>
        <dbReference type="ARBA" id="ARBA00022723"/>
    </source>
</evidence>
<keyword evidence="6" id="KW-1185">Reference proteome</keyword>
<proteinExistence type="predicted"/>
<name>A0A9W8TNM7_9PEZI</name>
<keyword evidence="4" id="KW-0732">Signal</keyword>
<dbReference type="EMBL" id="JANPWZ010000733">
    <property type="protein sequence ID" value="KAJ3572823.1"/>
    <property type="molecule type" value="Genomic_DNA"/>
</dbReference>
<evidence type="ECO:0000256" key="1">
    <source>
        <dbReference type="ARBA" id="ARBA00022617"/>
    </source>
</evidence>
<reference evidence="5" key="1">
    <citation type="submission" date="2022-07" db="EMBL/GenBank/DDBJ databases">
        <title>Genome Sequence of Xylaria arbuscula.</title>
        <authorList>
            <person name="Buettner E."/>
        </authorList>
    </citation>
    <scope>NUCLEOTIDE SEQUENCE</scope>
    <source>
        <strain evidence="5">VT107</strain>
    </source>
</reference>
<dbReference type="InterPro" id="IPR050121">
    <property type="entry name" value="Cytochrome_P450_monoxygenase"/>
</dbReference>
<keyword evidence="1" id="KW-0349">Heme</keyword>
<dbReference type="GO" id="GO:0020037">
    <property type="term" value="F:heme binding"/>
    <property type="evidence" value="ECO:0007669"/>
    <property type="project" value="InterPro"/>
</dbReference>
<sequence>MAFQWLLASILLFVIWSIYQVIAKIVLPPSHFPKNIPTIPFYYTLLSLVKEVDQEQLYRKYLEKPLKEWGAVKIFFGGHWNVLITRPTYMAQVLKYDEDFPKTGNQVKNPHSVLALYTGENIISAAGENWKLFADIMKPALQANIDASIIVRNAHKLVDLFLQEQQQKNSVDVSENVQAYAIANVSESLLGAKFEALGNPNHPLLKLQREIKPKIFHPFHLNFPGLDRFPIPSREEAKKLVKRFQVELASLVMAGHKHRCQSDSTNLGCRLLSAYQNGKLSEYHLQQNTLITFVAGHENPMIALLTNLFILADKPELQEQVREEVMRLSPEDRVNPDVLATLPLLTSIIFEMLRMFPPLSQIMNKRTSTDVMLGEDILLRAGTYTGYNGYSTNRNREFWGADADDFRPARWGETVDDMNALYRRATKVGDGGAPCEHVHLFDLDEVAPGPHVATNDDTCWPLNA</sequence>
<gene>
    <name evidence="5" type="ORF">NPX13_g4917</name>
</gene>
<evidence type="ECO:0000313" key="5">
    <source>
        <dbReference type="EMBL" id="KAJ3572823.1"/>
    </source>
</evidence>
<dbReference type="InterPro" id="IPR001128">
    <property type="entry name" value="Cyt_P450"/>
</dbReference>
<dbReference type="GO" id="GO:0016705">
    <property type="term" value="F:oxidoreductase activity, acting on paired donors, with incorporation or reduction of molecular oxygen"/>
    <property type="evidence" value="ECO:0007669"/>
    <property type="project" value="InterPro"/>
</dbReference>
<dbReference type="GO" id="GO:0005506">
    <property type="term" value="F:iron ion binding"/>
    <property type="evidence" value="ECO:0007669"/>
    <property type="project" value="InterPro"/>
</dbReference>
<evidence type="ECO:0000256" key="4">
    <source>
        <dbReference type="SAM" id="SignalP"/>
    </source>
</evidence>
<dbReference type="VEuPathDB" id="FungiDB:F4678DRAFT_418211"/>
<dbReference type="PANTHER" id="PTHR24305">
    <property type="entry name" value="CYTOCHROME P450"/>
    <property type="match status" value="1"/>
</dbReference>
<keyword evidence="2" id="KW-0479">Metal-binding</keyword>
<dbReference type="Pfam" id="PF00067">
    <property type="entry name" value="p450"/>
    <property type="match status" value="1"/>
</dbReference>
<accession>A0A9W8TNM7</accession>
<dbReference type="SUPFAM" id="SSF48264">
    <property type="entry name" value="Cytochrome P450"/>
    <property type="match status" value="1"/>
</dbReference>
<feature type="signal peptide" evidence="4">
    <location>
        <begin position="1"/>
        <end position="23"/>
    </location>
</feature>
<dbReference type="AlphaFoldDB" id="A0A9W8TNM7"/>
<dbReference type="InterPro" id="IPR036396">
    <property type="entry name" value="Cyt_P450_sf"/>
</dbReference>
<comment type="caution">
    <text evidence="5">The sequence shown here is derived from an EMBL/GenBank/DDBJ whole genome shotgun (WGS) entry which is preliminary data.</text>
</comment>
<dbReference type="Gene3D" id="1.10.630.10">
    <property type="entry name" value="Cytochrome P450"/>
    <property type="match status" value="1"/>
</dbReference>
<dbReference type="PANTHER" id="PTHR24305:SF223">
    <property type="entry name" value="CYTOCHROME P450-DIT2"/>
    <property type="match status" value="1"/>
</dbReference>
<organism evidence="5 6">
    <name type="scientific">Xylaria arbuscula</name>
    <dbReference type="NCBI Taxonomy" id="114810"/>
    <lineage>
        <taxon>Eukaryota</taxon>
        <taxon>Fungi</taxon>
        <taxon>Dikarya</taxon>
        <taxon>Ascomycota</taxon>
        <taxon>Pezizomycotina</taxon>
        <taxon>Sordariomycetes</taxon>
        <taxon>Xylariomycetidae</taxon>
        <taxon>Xylariales</taxon>
        <taxon>Xylariaceae</taxon>
        <taxon>Xylaria</taxon>
    </lineage>
</organism>
<evidence type="ECO:0000313" key="6">
    <source>
        <dbReference type="Proteomes" id="UP001148614"/>
    </source>
</evidence>
<keyword evidence="3" id="KW-0408">Iron</keyword>
<feature type="chain" id="PRO_5040730893" description="Cytochrome P450" evidence="4">
    <location>
        <begin position="24"/>
        <end position="464"/>
    </location>
</feature>
<dbReference type="GO" id="GO:0004497">
    <property type="term" value="F:monooxygenase activity"/>
    <property type="evidence" value="ECO:0007669"/>
    <property type="project" value="InterPro"/>
</dbReference>
<dbReference type="Proteomes" id="UP001148614">
    <property type="component" value="Unassembled WGS sequence"/>
</dbReference>
<protein>
    <recommendedName>
        <fullName evidence="7">Cytochrome P450</fullName>
    </recommendedName>
</protein>
<evidence type="ECO:0000256" key="3">
    <source>
        <dbReference type="ARBA" id="ARBA00023004"/>
    </source>
</evidence>
<evidence type="ECO:0008006" key="7">
    <source>
        <dbReference type="Google" id="ProtNLM"/>
    </source>
</evidence>